<keyword evidence="5 7" id="KW-1133">Transmembrane helix</keyword>
<dbReference type="PANTHER" id="PTHR30489">
    <property type="entry name" value="LIPOPROTEIN-RELEASING SYSTEM TRANSMEMBRANE PROTEIN LOLE"/>
    <property type="match status" value="1"/>
</dbReference>
<evidence type="ECO:0000256" key="5">
    <source>
        <dbReference type="ARBA" id="ARBA00022989"/>
    </source>
</evidence>
<feature type="domain" description="MacB-like periplasmic core" evidence="9">
    <location>
        <begin position="25"/>
        <end position="237"/>
    </location>
</feature>
<dbReference type="Pfam" id="PF02687">
    <property type="entry name" value="FtsX"/>
    <property type="match status" value="1"/>
</dbReference>
<keyword evidence="11" id="KW-1185">Reference proteome</keyword>
<dbReference type="GO" id="GO:0098797">
    <property type="term" value="C:plasma membrane protein complex"/>
    <property type="evidence" value="ECO:0007669"/>
    <property type="project" value="TreeGrafter"/>
</dbReference>
<dbReference type="OrthoDB" id="5290503at2"/>
<evidence type="ECO:0000259" key="8">
    <source>
        <dbReference type="Pfam" id="PF02687"/>
    </source>
</evidence>
<dbReference type="InterPro" id="IPR051447">
    <property type="entry name" value="Lipoprotein-release_system"/>
</dbReference>
<dbReference type="AlphaFoldDB" id="M4V9L0"/>
<keyword evidence="4 7" id="KW-0812">Transmembrane</keyword>
<feature type="transmembrane region" description="Helical" evidence="7">
    <location>
        <begin position="312"/>
        <end position="345"/>
    </location>
</feature>
<sequence length="404" mass="44801">MKLNFWIASKLLFSRKVLFGGSAPLSFLGLVLGVAALVASMAVMSGYVETLKMAMTDVTGDLQVVRRGRLVDDWNSFSQKIKESEPRVVSMMRFAYAEAVLARKGQVSGVLLQGIDAAAMGGVLNLEKRVKQGQLKLEADHIAVGAGLAKKYDLKIDDKIYLVVPLATPFETTAFRRQSKEFTVSAVVDFGKNDWNERLVLSNLSALQALTEIGDRYTGVFVKLENRDDAPQAGSRLLESLGPNFSVMTWYDVNRNVFEAVVIERAVIFFVVLLIVIVAAFNISSTLYVFIRQRYSDIAILKTLGLSQRQVRLIFMSQGVIVGLMGTIIGIVIGYDLCFAFMYLQDHYSLISGSVYRIDKIYTEVRFIDLAVIFLATQVICLIATYFPAYKGSQLQVVEGLKNG</sequence>
<proteinExistence type="inferred from homology"/>
<dbReference type="GO" id="GO:0044874">
    <property type="term" value="P:lipoprotein localization to outer membrane"/>
    <property type="evidence" value="ECO:0007669"/>
    <property type="project" value="TreeGrafter"/>
</dbReference>
<dbReference type="HOGENOM" id="CLU_000604_8_1_7"/>
<dbReference type="PANTHER" id="PTHR30489:SF0">
    <property type="entry name" value="LIPOPROTEIN-RELEASING SYSTEM TRANSMEMBRANE PROTEIN LOLE"/>
    <property type="match status" value="1"/>
</dbReference>
<name>M4V9L0_9BACT</name>
<evidence type="ECO:0000256" key="6">
    <source>
        <dbReference type="ARBA" id="ARBA00023136"/>
    </source>
</evidence>
<dbReference type="eggNOG" id="COG4591">
    <property type="taxonomic scope" value="Bacteria"/>
</dbReference>
<evidence type="ECO:0000313" key="11">
    <source>
        <dbReference type="Proteomes" id="UP000012040"/>
    </source>
</evidence>
<evidence type="ECO:0000256" key="7">
    <source>
        <dbReference type="SAM" id="Phobius"/>
    </source>
</evidence>
<keyword evidence="10" id="KW-0449">Lipoprotein</keyword>
<dbReference type="InterPro" id="IPR003838">
    <property type="entry name" value="ABC3_permease_C"/>
</dbReference>
<keyword evidence="6 7" id="KW-0472">Membrane</keyword>
<feature type="domain" description="ABC3 transporter permease C-terminal" evidence="8">
    <location>
        <begin position="269"/>
        <end position="394"/>
    </location>
</feature>
<dbReference type="KEGG" id="bex:A11Q_914"/>
<dbReference type="STRING" id="1184267.A11Q_914"/>
<gene>
    <name evidence="10" type="ORF">A11Q_914</name>
</gene>
<evidence type="ECO:0000256" key="4">
    <source>
        <dbReference type="ARBA" id="ARBA00022692"/>
    </source>
</evidence>
<dbReference type="Pfam" id="PF12704">
    <property type="entry name" value="MacB_PCD"/>
    <property type="match status" value="1"/>
</dbReference>
<dbReference type="EMBL" id="CP003537">
    <property type="protein sequence ID" value="AGH95130.1"/>
    <property type="molecule type" value="Genomic_DNA"/>
</dbReference>
<dbReference type="PATRIC" id="fig|1184267.3.peg.929"/>
<evidence type="ECO:0000256" key="2">
    <source>
        <dbReference type="ARBA" id="ARBA00005236"/>
    </source>
</evidence>
<evidence type="ECO:0000256" key="1">
    <source>
        <dbReference type="ARBA" id="ARBA00004651"/>
    </source>
</evidence>
<dbReference type="RefSeq" id="WP_015469620.1">
    <property type="nucleotide sequence ID" value="NC_020813.1"/>
</dbReference>
<accession>M4V9L0</accession>
<evidence type="ECO:0000256" key="3">
    <source>
        <dbReference type="ARBA" id="ARBA00022475"/>
    </source>
</evidence>
<comment type="similarity">
    <text evidence="2">Belongs to the ABC-4 integral membrane protein family. LolC/E subfamily.</text>
</comment>
<organism evidence="10 11">
    <name type="scientific">Pseudobdellovibrio exovorus JSS</name>
    <dbReference type="NCBI Taxonomy" id="1184267"/>
    <lineage>
        <taxon>Bacteria</taxon>
        <taxon>Pseudomonadati</taxon>
        <taxon>Bdellovibrionota</taxon>
        <taxon>Bdellovibrionia</taxon>
        <taxon>Bdellovibrionales</taxon>
        <taxon>Pseudobdellovibrionaceae</taxon>
        <taxon>Pseudobdellovibrio</taxon>
    </lineage>
</organism>
<dbReference type="Proteomes" id="UP000012040">
    <property type="component" value="Chromosome"/>
</dbReference>
<comment type="subcellular location">
    <subcellularLocation>
        <location evidence="1">Cell membrane</location>
        <topology evidence="1">Multi-pass membrane protein</topology>
    </subcellularLocation>
</comment>
<keyword evidence="3" id="KW-1003">Cell membrane</keyword>
<evidence type="ECO:0000259" key="9">
    <source>
        <dbReference type="Pfam" id="PF12704"/>
    </source>
</evidence>
<feature type="transmembrane region" description="Helical" evidence="7">
    <location>
        <begin position="365"/>
        <end position="387"/>
    </location>
</feature>
<dbReference type="InterPro" id="IPR025857">
    <property type="entry name" value="MacB_PCD"/>
</dbReference>
<evidence type="ECO:0000313" key="10">
    <source>
        <dbReference type="EMBL" id="AGH95130.1"/>
    </source>
</evidence>
<protein>
    <submittedName>
        <fullName evidence="10">Lipoprotein releasing system transmembrane protein</fullName>
    </submittedName>
</protein>
<feature type="transmembrane region" description="Helical" evidence="7">
    <location>
        <begin position="266"/>
        <end position="291"/>
    </location>
</feature>
<reference evidence="10 11" key="1">
    <citation type="journal article" date="2013" name="ISME J.">
        <title>By their genes ye shall know them: genomic signatures of predatory bacteria.</title>
        <authorList>
            <person name="Pasternak Z."/>
            <person name="Pietrokovski S."/>
            <person name="Rotem O."/>
            <person name="Gophna U."/>
            <person name="Lurie-Weinberger M.N."/>
            <person name="Jurkevitch E."/>
        </authorList>
    </citation>
    <scope>NUCLEOTIDE SEQUENCE [LARGE SCALE GENOMIC DNA]</scope>
    <source>
        <strain evidence="10 11">JSS</strain>
    </source>
</reference>